<dbReference type="EMBL" id="OU015430">
    <property type="protein sequence ID" value="CAG4974346.1"/>
    <property type="molecule type" value="Genomic_DNA"/>
</dbReference>
<dbReference type="Gene3D" id="3.40.50.150">
    <property type="entry name" value="Vaccinia Virus protein VP39"/>
    <property type="match status" value="1"/>
</dbReference>
<organism evidence="2 3">
    <name type="scientific">Novilysobacter luteus</name>
    <dbReference type="NCBI Taxonomy" id="2822368"/>
    <lineage>
        <taxon>Bacteria</taxon>
        <taxon>Pseudomonadati</taxon>
        <taxon>Pseudomonadota</taxon>
        <taxon>Gammaproteobacteria</taxon>
        <taxon>Lysobacterales</taxon>
        <taxon>Lysobacteraceae</taxon>
        <taxon>Novilysobacter</taxon>
    </lineage>
</organism>
<evidence type="ECO:0000313" key="3">
    <source>
        <dbReference type="Proteomes" id="UP000680116"/>
    </source>
</evidence>
<name>A0ABN7QWT9_9GAMM</name>
<dbReference type="Proteomes" id="UP000680116">
    <property type="component" value="Chromosome"/>
</dbReference>
<sequence length="309" mass="34517">MHWRTKGLVQKVLGLHPAGAGLHYRLQCRFGGLTDFSRELATKIEDWTIMVGHLRAAGMPLAGTRMVEIGTGWYPTFPLACHLAGAARVTTFDLTRHLRPELLRRCVHELGGFIDTIATAAGVDGEEVRARHVDLRAAIDAGAGLEEATGGVVRYCAPADATRSGLADGEVDVVFSNSVLEHVPPDVIRAMYRESRRILGARGLMFHSVNCGDHYAYVDRRISQLNYLKYSDRAWRFWNNAFLYQNRMRAHEFVDLALECGFRITLDTSTTRPQRLRELAEVRVHPRFAHVPAEQLCITSIDLIAEPAA</sequence>
<feature type="domain" description="Methyltransferase type 11" evidence="1">
    <location>
        <begin position="156"/>
        <end position="205"/>
    </location>
</feature>
<dbReference type="Pfam" id="PF08241">
    <property type="entry name" value="Methyltransf_11"/>
    <property type="match status" value="1"/>
</dbReference>
<evidence type="ECO:0000313" key="2">
    <source>
        <dbReference type="EMBL" id="CAG4974346.1"/>
    </source>
</evidence>
<evidence type="ECO:0000259" key="1">
    <source>
        <dbReference type="Pfam" id="PF08241"/>
    </source>
</evidence>
<proteinExistence type="predicted"/>
<dbReference type="InterPro" id="IPR029063">
    <property type="entry name" value="SAM-dependent_MTases_sf"/>
</dbReference>
<gene>
    <name evidence="2" type="ORF">LYB30171_01653</name>
</gene>
<dbReference type="RefSeq" id="WP_215218243.1">
    <property type="nucleotide sequence ID" value="NZ_OU015430.1"/>
</dbReference>
<dbReference type="SUPFAM" id="SSF53335">
    <property type="entry name" value="S-adenosyl-L-methionine-dependent methyltransferases"/>
    <property type="match status" value="1"/>
</dbReference>
<keyword evidence="3" id="KW-1185">Reference proteome</keyword>
<reference evidence="2 3" key="1">
    <citation type="submission" date="2021-04" db="EMBL/GenBank/DDBJ databases">
        <authorList>
            <person name="Rodrigo-Torres L."/>
            <person name="Arahal R. D."/>
            <person name="Lucena T."/>
        </authorList>
    </citation>
    <scope>NUCLEOTIDE SEQUENCE [LARGE SCALE GENOMIC DNA]</scope>
    <source>
        <strain evidence="2 3">CECT 30171</strain>
    </source>
</reference>
<protein>
    <recommendedName>
        <fullName evidence="1">Methyltransferase type 11 domain-containing protein</fullName>
    </recommendedName>
</protein>
<accession>A0ABN7QWT9</accession>
<dbReference type="InterPro" id="IPR013216">
    <property type="entry name" value="Methyltransf_11"/>
</dbReference>